<reference evidence="3 4" key="1">
    <citation type="submission" date="2024-10" db="EMBL/GenBank/DDBJ databases">
        <title>Updated reference genomes for cyclostephanoid diatoms.</title>
        <authorList>
            <person name="Roberts W.R."/>
            <person name="Alverson A.J."/>
        </authorList>
    </citation>
    <scope>NUCLEOTIDE SEQUENCE [LARGE SCALE GENOMIC DNA]</scope>
    <source>
        <strain evidence="3 4">AJA276-08</strain>
    </source>
</reference>
<dbReference type="PANTHER" id="PTHR43441:SF2">
    <property type="entry name" value="FAMILY ACETYLTRANSFERASE, PUTATIVE (AFU_ORTHOLOGUE AFUA_7G00850)-RELATED"/>
    <property type="match status" value="1"/>
</dbReference>
<dbReference type="SUPFAM" id="SSF55729">
    <property type="entry name" value="Acyl-CoA N-acyltransferases (Nat)"/>
    <property type="match status" value="1"/>
</dbReference>
<dbReference type="InterPro" id="IPR051908">
    <property type="entry name" value="Ribosomal_N-acetyltransferase"/>
</dbReference>
<gene>
    <name evidence="3" type="ORF">ACHAW5_010126</name>
</gene>
<accession>A0ABD3MVB5</accession>
<dbReference type="Gene3D" id="3.40.630.30">
    <property type="match status" value="1"/>
</dbReference>
<evidence type="ECO:0000313" key="4">
    <source>
        <dbReference type="Proteomes" id="UP001530315"/>
    </source>
</evidence>
<keyword evidence="4" id="KW-1185">Reference proteome</keyword>
<protein>
    <recommendedName>
        <fullName evidence="5">N-acetyltransferase domain-containing protein</fullName>
    </recommendedName>
</protein>
<dbReference type="InterPro" id="IPR016181">
    <property type="entry name" value="Acyl_CoA_acyltransferase"/>
</dbReference>
<evidence type="ECO:0008006" key="5">
    <source>
        <dbReference type="Google" id="ProtNLM"/>
    </source>
</evidence>
<comment type="caution">
    <text evidence="3">The sequence shown here is derived from an EMBL/GenBank/DDBJ whole genome shotgun (WGS) entry which is preliminary data.</text>
</comment>
<keyword evidence="2" id="KW-1133">Transmembrane helix</keyword>
<organism evidence="3 4">
    <name type="scientific">Stephanodiscus triporus</name>
    <dbReference type="NCBI Taxonomy" id="2934178"/>
    <lineage>
        <taxon>Eukaryota</taxon>
        <taxon>Sar</taxon>
        <taxon>Stramenopiles</taxon>
        <taxon>Ochrophyta</taxon>
        <taxon>Bacillariophyta</taxon>
        <taxon>Coscinodiscophyceae</taxon>
        <taxon>Thalassiosirophycidae</taxon>
        <taxon>Stephanodiscales</taxon>
        <taxon>Stephanodiscaceae</taxon>
        <taxon>Stephanodiscus</taxon>
    </lineage>
</organism>
<name>A0ABD3MVB5_9STRA</name>
<feature type="region of interest" description="Disordered" evidence="1">
    <location>
        <begin position="122"/>
        <end position="150"/>
    </location>
</feature>
<dbReference type="PANTHER" id="PTHR43441">
    <property type="entry name" value="RIBOSOMAL-PROTEIN-SERINE ACETYLTRANSFERASE"/>
    <property type="match status" value="1"/>
</dbReference>
<feature type="compositionally biased region" description="Gly residues" evidence="1">
    <location>
        <begin position="122"/>
        <end position="136"/>
    </location>
</feature>
<dbReference type="Proteomes" id="UP001530315">
    <property type="component" value="Unassembled WGS sequence"/>
</dbReference>
<proteinExistence type="predicted"/>
<dbReference type="AlphaFoldDB" id="A0ABD3MVB5"/>
<evidence type="ECO:0000313" key="3">
    <source>
        <dbReference type="EMBL" id="KAL3767883.1"/>
    </source>
</evidence>
<sequence length="524" mass="57906">MPNPAAAAATASLPSDLDKIKQSLSLLTSISSFDDVLSTFGLLDMPPAQRYGIMFGMLTFALTVCAVMVLLTLGGTWRRIEQQSRLGESATAPDGVTHRKRRALLMERLLEGRKWMMETNYPGGGTANGGGGGDGGGGDDDDDGGSAVATTPLTPLTRMLMTSAPTETGAMPEGYVENYKAAYRRCRDRPGGPILGGRVGRRDDAVDAADEDAHDGYVENYKAAYRRCRDRPGGPILGGRPDHRFEAYARAFAGCGDRTSLPYRWSYARNYESMSGKTHESDERYRTLHRDRPNDVVGRTVRLEPLDAVRHSGELWEVTSGNVRGEHKSYDPDEVWAYLDCGPFDDVTSMIESDVFRLKSDMAGFAIVNSITDKLVGVIHLSYDDPKNLRVQMEPPIVAPYSDGTVEQMEACFLLLDRLFAYGYRRVQMCVDSQDVRGRRLPNRLGFTQEGEMLKHMIVKDANRDSLVYGMLNSDWDKGARAFVYAKIHGVAACKADAAIVAREKADHEQEERGRLIGVEKKMD</sequence>
<evidence type="ECO:0000256" key="2">
    <source>
        <dbReference type="SAM" id="Phobius"/>
    </source>
</evidence>
<keyword evidence="2" id="KW-0472">Membrane</keyword>
<keyword evidence="2" id="KW-0812">Transmembrane</keyword>
<evidence type="ECO:0000256" key="1">
    <source>
        <dbReference type="SAM" id="MobiDB-lite"/>
    </source>
</evidence>
<feature type="transmembrane region" description="Helical" evidence="2">
    <location>
        <begin position="51"/>
        <end position="73"/>
    </location>
</feature>
<dbReference type="EMBL" id="JALLAZ020001691">
    <property type="protein sequence ID" value="KAL3767883.1"/>
    <property type="molecule type" value="Genomic_DNA"/>
</dbReference>